<accession>A0A9N8E8S7</accession>
<name>A0A9N8E8S7_9STRA</name>
<keyword evidence="2" id="KW-1185">Reference proteome</keyword>
<proteinExistence type="predicted"/>
<evidence type="ECO:0000313" key="1">
    <source>
        <dbReference type="EMBL" id="CAB9516831.1"/>
    </source>
</evidence>
<comment type="caution">
    <text evidence="1">The sequence shown here is derived from an EMBL/GenBank/DDBJ whole genome shotgun (WGS) entry which is preliminary data.</text>
</comment>
<organism evidence="1 2">
    <name type="scientific">Seminavis robusta</name>
    <dbReference type="NCBI Taxonomy" id="568900"/>
    <lineage>
        <taxon>Eukaryota</taxon>
        <taxon>Sar</taxon>
        <taxon>Stramenopiles</taxon>
        <taxon>Ochrophyta</taxon>
        <taxon>Bacillariophyta</taxon>
        <taxon>Bacillariophyceae</taxon>
        <taxon>Bacillariophycidae</taxon>
        <taxon>Naviculales</taxon>
        <taxon>Naviculaceae</taxon>
        <taxon>Seminavis</taxon>
    </lineage>
</organism>
<reference evidence="1" key="1">
    <citation type="submission" date="2020-06" db="EMBL/GenBank/DDBJ databases">
        <authorList>
            <consortium name="Plant Systems Biology data submission"/>
        </authorList>
    </citation>
    <scope>NUCLEOTIDE SEQUENCE</scope>
    <source>
        <strain evidence="1">D6</strain>
    </source>
</reference>
<protein>
    <submittedName>
        <fullName evidence="1">Uncharacterized protein</fullName>
    </submittedName>
</protein>
<gene>
    <name evidence="1" type="ORF">SEMRO_810_G205680.1</name>
</gene>
<dbReference type="Proteomes" id="UP001153069">
    <property type="component" value="Unassembled WGS sequence"/>
</dbReference>
<evidence type="ECO:0000313" key="2">
    <source>
        <dbReference type="Proteomes" id="UP001153069"/>
    </source>
</evidence>
<sequence length="132" mass="15733">MMKNWLPDEHMQAFLKKHTHYSEEHMKNWSLFVKMMRAQNRRPPSGGKKAFFGVLHDCDSTSETNEEGNPNPNKDGWEQYCFGDPYDLACGKLFVEFHLDWEEWKNTGNEEGWKEEQALVERLCKYMYDDES</sequence>
<dbReference type="EMBL" id="CAICTM010000809">
    <property type="protein sequence ID" value="CAB9516831.1"/>
    <property type="molecule type" value="Genomic_DNA"/>
</dbReference>
<dbReference type="AlphaFoldDB" id="A0A9N8E8S7"/>